<evidence type="ECO:0000256" key="1">
    <source>
        <dbReference type="SAM" id="SignalP"/>
    </source>
</evidence>
<dbReference type="EMBL" id="CP036422">
    <property type="protein sequence ID" value="QFU76798.1"/>
    <property type="molecule type" value="Genomic_DNA"/>
</dbReference>
<dbReference type="KEGG" id="halc:EY643_14695"/>
<sequence>MMKYSMIATVVFALSSTLAQADELTDAANQVCEKVKQCTLSQIDQSQMTPEIRAMMEPMINGMCDAMRAGVKEVPNNHELYQPAVACMRSMAELSCEDYQNEESFQTPACTDYAERAEKAMADE</sequence>
<keyword evidence="3" id="KW-1185">Reference proteome</keyword>
<dbReference type="Proteomes" id="UP000326287">
    <property type="component" value="Chromosome"/>
</dbReference>
<name>A0A5P9NPH0_9GAMM</name>
<organism evidence="2 3">
    <name type="scientific">Halioglobus maricola</name>
    <dbReference type="NCBI Taxonomy" id="2601894"/>
    <lineage>
        <taxon>Bacteria</taxon>
        <taxon>Pseudomonadati</taxon>
        <taxon>Pseudomonadota</taxon>
        <taxon>Gammaproteobacteria</taxon>
        <taxon>Cellvibrionales</taxon>
        <taxon>Halieaceae</taxon>
        <taxon>Halioglobus</taxon>
    </lineage>
</organism>
<evidence type="ECO:0000313" key="2">
    <source>
        <dbReference type="EMBL" id="QFU76798.1"/>
    </source>
</evidence>
<protein>
    <submittedName>
        <fullName evidence="2">Uncharacterized protein</fullName>
    </submittedName>
</protein>
<proteinExistence type="predicted"/>
<dbReference type="RefSeq" id="WP_153239940.1">
    <property type="nucleotide sequence ID" value="NZ_CP036422.1"/>
</dbReference>
<keyword evidence="1" id="KW-0732">Signal</keyword>
<accession>A0A5P9NPH0</accession>
<feature type="signal peptide" evidence="1">
    <location>
        <begin position="1"/>
        <end position="21"/>
    </location>
</feature>
<evidence type="ECO:0000313" key="3">
    <source>
        <dbReference type="Proteomes" id="UP000326287"/>
    </source>
</evidence>
<dbReference type="AlphaFoldDB" id="A0A5P9NPH0"/>
<reference evidence="2 3" key="1">
    <citation type="submission" date="2019-02" db="EMBL/GenBank/DDBJ databases">
        <authorList>
            <person name="Li S.-H."/>
        </authorList>
    </citation>
    <scope>NUCLEOTIDE SEQUENCE [LARGE SCALE GENOMIC DNA]</scope>
    <source>
        <strain evidence="2 3">IMCC14385</strain>
    </source>
</reference>
<dbReference type="OrthoDB" id="6332945at2"/>
<gene>
    <name evidence="2" type="ORF">EY643_14695</name>
</gene>
<feature type="chain" id="PRO_5024855128" evidence="1">
    <location>
        <begin position="22"/>
        <end position="124"/>
    </location>
</feature>